<feature type="coiled-coil region" evidence="3">
    <location>
        <begin position="84"/>
        <end position="111"/>
    </location>
</feature>
<sequence>MSTAASEKNRPSDQEIVAQFNAMKQDLQSIASKLGELEQEKDEHKMVVDTMTPLDGGRKCFRLVNGVLVERTVGEVLPTLKLNMDNIDKIVQQLVSTYKKKEEEFMAYQKKWNIQVKG</sequence>
<reference evidence="4 5" key="1">
    <citation type="journal article" date="2019" name="Sci. Rep.">
        <title>Comparative genomics of chytrid fungi reveal insights into the obligate biotrophic and pathogenic lifestyle of Synchytrium endobioticum.</title>
        <authorList>
            <person name="van de Vossenberg B.T.L.H."/>
            <person name="Warris S."/>
            <person name="Nguyen H.D.T."/>
            <person name="van Gent-Pelzer M.P.E."/>
            <person name="Joly D.L."/>
            <person name="van de Geest H.C."/>
            <person name="Bonants P.J.M."/>
            <person name="Smith D.S."/>
            <person name="Levesque C.A."/>
            <person name="van der Lee T.A.J."/>
        </authorList>
    </citation>
    <scope>NUCLEOTIDE SEQUENCE [LARGE SCALE GENOMIC DNA]</scope>
    <source>
        <strain evidence="4 5">CBS 675.73</strain>
    </source>
</reference>
<evidence type="ECO:0000256" key="3">
    <source>
        <dbReference type="SAM" id="Coils"/>
    </source>
</evidence>
<dbReference type="CDD" id="cd23163">
    <property type="entry name" value="Prefoldin_2"/>
    <property type="match status" value="1"/>
</dbReference>
<dbReference type="FunFam" id="1.10.287.370:FF:000002">
    <property type="entry name" value="Prefoldin subunit 2"/>
    <property type="match status" value="1"/>
</dbReference>
<proteinExistence type="inferred from homology"/>
<dbReference type="InterPro" id="IPR027235">
    <property type="entry name" value="PFD2"/>
</dbReference>
<dbReference type="OrthoDB" id="29646at2759"/>
<dbReference type="GO" id="GO:0016272">
    <property type="term" value="C:prefoldin complex"/>
    <property type="evidence" value="ECO:0007669"/>
    <property type="project" value="InterPro"/>
</dbReference>
<dbReference type="EMBL" id="QEAP01000015">
    <property type="protein sequence ID" value="TPX77758.1"/>
    <property type="molecule type" value="Genomic_DNA"/>
</dbReference>
<dbReference type="AlphaFoldDB" id="A0A507FQL5"/>
<dbReference type="InterPro" id="IPR009053">
    <property type="entry name" value="Prefoldin"/>
</dbReference>
<dbReference type="PANTHER" id="PTHR13303">
    <property type="entry name" value="PREFOLDIN SUBUNIT 2"/>
    <property type="match status" value="1"/>
</dbReference>
<feature type="coiled-coil region" evidence="3">
    <location>
        <begin position="20"/>
        <end position="47"/>
    </location>
</feature>
<dbReference type="GO" id="GO:0006457">
    <property type="term" value="P:protein folding"/>
    <property type="evidence" value="ECO:0007669"/>
    <property type="project" value="InterPro"/>
</dbReference>
<keyword evidence="5" id="KW-1185">Reference proteome</keyword>
<dbReference type="Gene3D" id="1.10.287.370">
    <property type="match status" value="1"/>
</dbReference>
<organism evidence="4 5">
    <name type="scientific">Chytriomyces confervae</name>
    <dbReference type="NCBI Taxonomy" id="246404"/>
    <lineage>
        <taxon>Eukaryota</taxon>
        <taxon>Fungi</taxon>
        <taxon>Fungi incertae sedis</taxon>
        <taxon>Chytridiomycota</taxon>
        <taxon>Chytridiomycota incertae sedis</taxon>
        <taxon>Chytridiomycetes</taxon>
        <taxon>Chytridiales</taxon>
        <taxon>Chytriomycetaceae</taxon>
        <taxon>Chytriomyces</taxon>
    </lineage>
</organism>
<evidence type="ECO:0000256" key="2">
    <source>
        <dbReference type="ARBA" id="ARBA00023186"/>
    </source>
</evidence>
<evidence type="ECO:0000313" key="4">
    <source>
        <dbReference type="EMBL" id="TPX77758.1"/>
    </source>
</evidence>
<keyword evidence="2" id="KW-0143">Chaperone</keyword>
<evidence type="ECO:0008006" key="6">
    <source>
        <dbReference type="Google" id="ProtNLM"/>
    </source>
</evidence>
<dbReference type="SUPFAM" id="SSF46579">
    <property type="entry name" value="Prefoldin"/>
    <property type="match status" value="1"/>
</dbReference>
<dbReference type="Pfam" id="PF01920">
    <property type="entry name" value="Prefoldin_2"/>
    <property type="match status" value="1"/>
</dbReference>
<accession>A0A507FQL5</accession>
<evidence type="ECO:0000313" key="5">
    <source>
        <dbReference type="Proteomes" id="UP000320333"/>
    </source>
</evidence>
<dbReference type="InterPro" id="IPR002777">
    <property type="entry name" value="PFD_beta-like"/>
</dbReference>
<comment type="similarity">
    <text evidence="1">Belongs to the prefoldin subunit beta family.</text>
</comment>
<evidence type="ECO:0000256" key="1">
    <source>
        <dbReference type="ARBA" id="ARBA00008045"/>
    </source>
</evidence>
<dbReference type="STRING" id="246404.A0A507FQL5"/>
<protein>
    <recommendedName>
        <fullName evidence="6">Prefoldin subunit 2</fullName>
    </recommendedName>
</protein>
<dbReference type="Proteomes" id="UP000320333">
    <property type="component" value="Unassembled WGS sequence"/>
</dbReference>
<name>A0A507FQL5_9FUNG</name>
<comment type="caution">
    <text evidence="4">The sequence shown here is derived from an EMBL/GenBank/DDBJ whole genome shotgun (WGS) entry which is preliminary data.</text>
</comment>
<dbReference type="GO" id="GO:0051082">
    <property type="term" value="F:unfolded protein binding"/>
    <property type="evidence" value="ECO:0007669"/>
    <property type="project" value="InterPro"/>
</dbReference>
<keyword evidence="3" id="KW-0175">Coiled coil</keyword>
<gene>
    <name evidence="4" type="ORF">CcCBS67573_g01005</name>
</gene>